<dbReference type="Gene3D" id="6.10.250.2860">
    <property type="match status" value="1"/>
</dbReference>
<dbReference type="InterPro" id="IPR027417">
    <property type="entry name" value="P-loop_NTPase"/>
</dbReference>
<comment type="caution">
    <text evidence="7">The sequence shown here is derived from an EMBL/GenBank/DDBJ whole genome shotgun (WGS) entry which is preliminary data.</text>
</comment>
<dbReference type="Pfam" id="PF13167">
    <property type="entry name" value="GTP-bdg_N"/>
    <property type="match status" value="1"/>
</dbReference>
<dbReference type="PROSITE" id="PS51705">
    <property type="entry name" value="G_HFLX"/>
    <property type="match status" value="1"/>
</dbReference>
<comment type="subunit">
    <text evidence="5">Monomer. Associates with the 50S ribosomal subunit.</text>
</comment>
<dbReference type="Gene3D" id="3.40.50.11060">
    <property type="entry name" value="GTPase HflX, N-terminal domain"/>
    <property type="match status" value="1"/>
</dbReference>
<evidence type="ECO:0000256" key="2">
    <source>
        <dbReference type="ARBA" id="ARBA00022741"/>
    </source>
</evidence>
<name>A0ABW1NQZ6_9ACTN</name>
<keyword evidence="8" id="KW-1185">Reference proteome</keyword>
<keyword evidence="1" id="KW-0479">Metal-binding</keyword>
<dbReference type="PRINTS" id="PR00326">
    <property type="entry name" value="GTP1OBG"/>
</dbReference>
<dbReference type="InterPro" id="IPR016496">
    <property type="entry name" value="GTPase_HflX"/>
</dbReference>
<dbReference type="Pfam" id="PF01926">
    <property type="entry name" value="MMR_HSR1"/>
    <property type="match status" value="1"/>
</dbReference>
<proteinExistence type="inferred from homology"/>
<dbReference type="HAMAP" id="MF_00900">
    <property type="entry name" value="GTPase_HflX"/>
    <property type="match status" value="1"/>
</dbReference>
<evidence type="ECO:0000313" key="8">
    <source>
        <dbReference type="Proteomes" id="UP001596137"/>
    </source>
</evidence>
<dbReference type="InterPro" id="IPR030394">
    <property type="entry name" value="G_HFLX_dom"/>
</dbReference>
<comment type="similarity">
    <text evidence="5">Belongs to the TRAFAC class OBG-HflX-like GTPase superfamily. HflX GTPase family.</text>
</comment>
<evidence type="ECO:0000256" key="3">
    <source>
        <dbReference type="ARBA" id="ARBA00022842"/>
    </source>
</evidence>
<dbReference type="Pfam" id="PF16360">
    <property type="entry name" value="GTP-bdg_M"/>
    <property type="match status" value="1"/>
</dbReference>
<dbReference type="InterPro" id="IPR032305">
    <property type="entry name" value="GTP-bd_M"/>
</dbReference>
<gene>
    <name evidence="5 7" type="primary">hflX</name>
    <name evidence="7" type="ORF">ACFP1K_26090</name>
</gene>
<dbReference type="CDD" id="cd01878">
    <property type="entry name" value="HflX"/>
    <property type="match status" value="1"/>
</dbReference>
<accession>A0ABW1NQZ6</accession>
<reference evidence="8" key="1">
    <citation type="journal article" date="2019" name="Int. J. Syst. Evol. Microbiol.">
        <title>The Global Catalogue of Microorganisms (GCM) 10K type strain sequencing project: providing services to taxonomists for standard genome sequencing and annotation.</title>
        <authorList>
            <consortium name="The Broad Institute Genomics Platform"/>
            <consortium name="The Broad Institute Genome Sequencing Center for Infectious Disease"/>
            <person name="Wu L."/>
            <person name="Ma J."/>
        </authorList>
    </citation>
    <scope>NUCLEOTIDE SEQUENCE [LARGE SCALE GENOMIC DNA]</scope>
    <source>
        <strain evidence="8">JCM 30346</strain>
    </source>
</reference>
<dbReference type="NCBIfam" id="TIGR03156">
    <property type="entry name" value="GTP_HflX"/>
    <property type="match status" value="1"/>
</dbReference>
<dbReference type="PANTHER" id="PTHR10229:SF0">
    <property type="entry name" value="GTP-BINDING PROTEIN 6-RELATED"/>
    <property type="match status" value="1"/>
</dbReference>
<evidence type="ECO:0000313" key="7">
    <source>
        <dbReference type="EMBL" id="MFC6084657.1"/>
    </source>
</evidence>
<dbReference type="InterPro" id="IPR042108">
    <property type="entry name" value="GTPase_HflX_N_sf"/>
</dbReference>
<keyword evidence="2 5" id="KW-0547">Nucleotide-binding</keyword>
<evidence type="ECO:0000256" key="4">
    <source>
        <dbReference type="ARBA" id="ARBA00023134"/>
    </source>
</evidence>
<dbReference type="Proteomes" id="UP001596137">
    <property type="component" value="Unassembled WGS sequence"/>
</dbReference>
<dbReference type="PIRSF" id="PIRSF006809">
    <property type="entry name" value="GTP-binding_hflX_prd"/>
    <property type="match status" value="1"/>
</dbReference>
<dbReference type="PANTHER" id="PTHR10229">
    <property type="entry name" value="GTP-BINDING PROTEIN HFLX"/>
    <property type="match status" value="1"/>
</dbReference>
<feature type="domain" description="Hflx-type G" evidence="6">
    <location>
        <begin position="244"/>
        <end position="410"/>
    </location>
</feature>
<dbReference type="Pfam" id="PF19275">
    <property type="entry name" value="HflX_C"/>
    <property type="match status" value="1"/>
</dbReference>
<dbReference type="InterPro" id="IPR045498">
    <property type="entry name" value="HflX_C"/>
</dbReference>
<keyword evidence="5" id="KW-0963">Cytoplasm</keyword>
<dbReference type="SUPFAM" id="SSF52540">
    <property type="entry name" value="P-loop containing nucleoside triphosphate hydrolases"/>
    <property type="match status" value="1"/>
</dbReference>
<evidence type="ECO:0000256" key="5">
    <source>
        <dbReference type="HAMAP-Rule" id="MF_00900"/>
    </source>
</evidence>
<keyword evidence="3" id="KW-0460">Magnesium</keyword>
<evidence type="ECO:0000259" key="6">
    <source>
        <dbReference type="PROSITE" id="PS51705"/>
    </source>
</evidence>
<protein>
    <recommendedName>
        <fullName evidence="5">GTPase HflX</fullName>
    </recommendedName>
    <alternativeName>
        <fullName evidence="5">GTP-binding protein HflX</fullName>
    </alternativeName>
</protein>
<organism evidence="7 8">
    <name type="scientific">Sphaerisporangium aureirubrum</name>
    <dbReference type="NCBI Taxonomy" id="1544736"/>
    <lineage>
        <taxon>Bacteria</taxon>
        <taxon>Bacillati</taxon>
        <taxon>Actinomycetota</taxon>
        <taxon>Actinomycetes</taxon>
        <taxon>Streptosporangiales</taxon>
        <taxon>Streptosporangiaceae</taxon>
        <taxon>Sphaerisporangium</taxon>
    </lineage>
</organism>
<comment type="subcellular location">
    <subcellularLocation>
        <location evidence="5">Cytoplasm</location>
    </subcellularLocation>
    <text evidence="5">May associate with membranes.</text>
</comment>
<sequence>MRNEPYETLANGDYELEERQALRRVAGLSTELEDITEVEYRQLRLERVVLVGVWTTGTIMDAENSLQELKLLAETAGSVVLEGLIQRRQRPDTATYIGSGKAAELRDIVIANGADTVICDGELTPGQLRQLEEVVKVKVIDRTALILDIFAQHAKSREGKAQVELAQLSYLLPRLRGWGGNLSRQVGGRAAGGVGIGGRGPGETKIELDRRRIRERMAKLRRQIGGMSVARETKRSWRHAREVPSVAIAGYTNAGKSSLLNRLTGAGVLVEDALFATLDPTVRQARTPDGRRFTLTDTVGFVRHLPHQLVEAFRSTLEEVGDSDLILHVVDGSHPDPESQIAAVREVMGDIEGARRIREIIVVNKADAADPVVLARLQMRERHSVVVSARTGAGIDELIEVIQQELPRLDHEVHVLVPYDRGDLIARAHQEGEVLSVDHTGDGTVLRARVPAVLNAELERVAKPVETV</sequence>
<dbReference type="RefSeq" id="WP_380757967.1">
    <property type="nucleotide sequence ID" value="NZ_JBHSRF010000046.1"/>
</dbReference>
<dbReference type="InterPro" id="IPR025121">
    <property type="entry name" value="GTPase_HflX_N"/>
</dbReference>
<dbReference type="EMBL" id="JBHSRF010000046">
    <property type="protein sequence ID" value="MFC6084657.1"/>
    <property type="molecule type" value="Genomic_DNA"/>
</dbReference>
<comment type="function">
    <text evidence="5">GTPase that associates with the 50S ribosomal subunit and may have a role during protein synthesis or ribosome biogenesis.</text>
</comment>
<dbReference type="Gene3D" id="3.40.50.300">
    <property type="entry name" value="P-loop containing nucleotide triphosphate hydrolases"/>
    <property type="match status" value="1"/>
</dbReference>
<keyword evidence="4 5" id="KW-0342">GTP-binding</keyword>
<evidence type="ECO:0000256" key="1">
    <source>
        <dbReference type="ARBA" id="ARBA00022723"/>
    </source>
</evidence>
<dbReference type="InterPro" id="IPR006073">
    <property type="entry name" value="GTP-bd"/>
</dbReference>